<dbReference type="SUPFAM" id="SSF53756">
    <property type="entry name" value="UDP-Glycosyltransferase/glycogen phosphorylase"/>
    <property type="match status" value="1"/>
</dbReference>
<protein>
    <recommendedName>
        <fullName evidence="3">Glycosyl transferase family 1</fullName>
    </recommendedName>
</protein>
<name>A0A4R1YHW1_9RHOB</name>
<organism evidence="1 2">
    <name type="scientific">Rhodovulum steppense</name>
    <dbReference type="NCBI Taxonomy" id="540251"/>
    <lineage>
        <taxon>Bacteria</taxon>
        <taxon>Pseudomonadati</taxon>
        <taxon>Pseudomonadota</taxon>
        <taxon>Alphaproteobacteria</taxon>
        <taxon>Rhodobacterales</taxon>
        <taxon>Paracoccaceae</taxon>
        <taxon>Rhodovulum</taxon>
    </lineage>
</organism>
<dbReference type="EMBL" id="SLVM01000036">
    <property type="protein sequence ID" value="TCM75895.1"/>
    <property type="molecule type" value="Genomic_DNA"/>
</dbReference>
<evidence type="ECO:0008006" key="3">
    <source>
        <dbReference type="Google" id="ProtNLM"/>
    </source>
</evidence>
<dbReference type="Proteomes" id="UP000295277">
    <property type="component" value="Unassembled WGS sequence"/>
</dbReference>
<gene>
    <name evidence="1" type="ORF">EV216_13623</name>
</gene>
<dbReference type="RefSeq" id="WP_132696828.1">
    <property type="nucleotide sequence ID" value="NZ_SLVM01000036.1"/>
</dbReference>
<keyword evidence="2" id="KW-1185">Reference proteome</keyword>
<comment type="caution">
    <text evidence="1">The sequence shown here is derived from an EMBL/GenBank/DDBJ whole genome shotgun (WGS) entry which is preliminary data.</text>
</comment>
<dbReference type="OrthoDB" id="9771846at2"/>
<sequence>MTVFSGSSRDLVLRVWPDLADRVSLKPHEPPTLPRKVAIRPGRRPTVGVLGAISRAKGAEILRNLAAHAGDRLRIVVIGTMDPAYAHHAIRVHGPYDHADIADLAEHYGIDRWLIPAIWPETFSYATHECIATGLPVFAFDLGAQGEAVAPAPNGRVADANTGPRPFVSHLFTIKCHGVPKPKHSSKRARNS</sequence>
<proteinExistence type="predicted"/>
<dbReference type="AlphaFoldDB" id="A0A4R1YHW1"/>
<reference evidence="1 2" key="1">
    <citation type="submission" date="2019-03" db="EMBL/GenBank/DDBJ databases">
        <title>Genomic Encyclopedia of Type Strains, Phase IV (KMG-IV): sequencing the most valuable type-strain genomes for metagenomic binning, comparative biology and taxonomic classification.</title>
        <authorList>
            <person name="Goeker M."/>
        </authorList>
    </citation>
    <scope>NUCLEOTIDE SEQUENCE [LARGE SCALE GENOMIC DNA]</scope>
    <source>
        <strain evidence="1 2">DSM 21153</strain>
    </source>
</reference>
<evidence type="ECO:0000313" key="1">
    <source>
        <dbReference type="EMBL" id="TCM75895.1"/>
    </source>
</evidence>
<dbReference type="Gene3D" id="3.40.50.2000">
    <property type="entry name" value="Glycogen Phosphorylase B"/>
    <property type="match status" value="1"/>
</dbReference>
<accession>A0A4R1YHW1</accession>
<evidence type="ECO:0000313" key="2">
    <source>
        <dbReference type="Proteomes" id="UP000295277"/>
    </source>
</evidence>